<dbReference type="Pfam" id="PF01739">
    <property type="entry name" value="CheR"/>
    <property type="match status" value="1"/>
</dbReference>
<dbReference type="SMART" id="SM00028">
    <property type="entry name" value="TPR"/>
    <property type="match status" value="3"/>
</dbReference>
<comment type="caution">
    <text evidence="6">The sequence shown here is derived from an EMBL/GenBank/DDBJ whole genome shotgun (WGS) entry which is preliminary data.</text>
</comment>
<dbReference type="InterPro" id="IPR029063">
    <property type="entry name" value="SAM-dependent_MTases_sf"/>
</dbReference>
<dbReference type="AlphaFoldDB" id="A0A9X0WMJ3"/>
<sequence>MNLDAFKQFVKEQLGLHFGEDAHARLQALLAGRIAATATASTAHYLALAAEDPRELQRLTSLLTVNETYFYREPQHLQLLTEHLIPSILKRQEPGQRIRILSLGCSTGEEPYSIAIALRERFGDQAERLFQIQAADVDEEVLERARAAIYGPFAFRALPAELRERWFTAIDPTHRRLDQRIRQQVAFRSLNLFATPYPQSVAAQDIIFFRNVSIYFDSDTRKIVLTRLRDLLNPHGALIVGTSETLANDFGILRLHAIDGVFLFSRATTGEGRQEAAGAHHKWDTSRARSHPQPPPVGKPPPTPARAIKTALDPAPPRPRTKAPVRGDTRADQAAASTNRAPAAHPPRSSSQPDQDHYARALAAARAERFQDALNALAPLIKSADVRAEHLALKAHLLLEQGDTQGAEAAAEQALSKDPWCADALLLRGRCERLRGHAAAAIRTLRRVVYDRPDCWRAHYQLAETYRESGEPQLARREYRIVLRQLEDETRALQSVAALPSLMSVKDLRFLCETRLAQLADSAA</sequence>
<dbReference type="InterPro" id="IPR000780">
    <property type="entry name" value="CheR_MeTrfase"/>
</dbReference>
<accession>A0A9X0WMJ3</accession>
<gene>
    <name evidence="6" type="ORF">CKO25_18760</name>
</gene>
<evidence type="ECO:0000259" key="5">
    <source>
        <dbReference type="PROSITE" id="PS50123"/>
    </source>
</evidence>
<dbReference type="SUPFAM" id="SSF48452">
    <property type="entry name" value="TPR-like"/>
    <property type="match status" value="1"/>
</dbReference>
<proteinExistence type="predicted"/>
<evidence type="ECO:0000256" key="4">
    <source>
        <dbReference type="SAM" id="MobiDB-lite"/>
    </source>
</evidence>
<name>A0A9X0WMJ3_9GAMM</name>
<evidence type="ECO:0000313" key="6">
    <source>
        <dbReference type="EMBL" id="MBK1646642.1"/>
    </source>
</evidence>
<keyword evidence="3" id="KW-0949">S-adenosyl-L-methionine</keyword>
<dbReference type="RefSeq" id="WP_200389462.1">
    <property type="nucleotide sequence ID" value="NZ_NRSD01000029.1"/>
</dbReference>
<dbReference type="InterPro" id="IPR019734">
    <property type="entry name" value="TPR_rpt"/>
</dbReference>
<reference evidence="6 7" key="1">
    <citation type="journal article" date="2020" name="Microorganisms">
        <title>Osmotic Adaptation and Compatible Solute Biosynthesis of Phototrophic Bacteria as Revealed from Genome Analyses.</title>
        <authorList>
            <person name="Imhoff J.F."/>
            <person name="Rahn T."/>
            <person name="Kunzel S."/>
            <person name="Keller A."/>
            <person name="Neulinger S.C."/>
        </authorList>
    </citation>
    <scope>NUCLEOTIDE SEQUENCE [LARGE SCALE GENOMIC DNA]</scope>
    <source>
        <strain evidence="6 7">DSM 21303</strain>
    </source>
</reference>
<dbReference type="PANTHER" id="PTHR24422:SF19">
    <property type="entry name" value="CHEMOTAXIS PROTEIN METHYLTRANSFERASE"/>
    <property type="match status" value="1"/>
</dbReference>
<dbReference type="Gene3D" id="3.40.50.150">
    <property type="entry name" value="Vaccinia Virus protein VP39"/>
    <property type="match status" value="1"/>
</dbReference>
<dbReference type="PROSITE" id="PS50123">
    <property type="entry name" value="CHER"/>
    <property type="match status" value="1"/>
</dbReference>
<evidence type="ECO:0000256" key="1">
    <source>
        <dbReference type="ARBA" id="ARBA00022603"/>
    </source>
</evidence>
<dbReference type="Proteomes" id="UP001138802">
    <property type="component" value="Unassembled WGS sequence"/>
</dbReference>
<dbReference type="EMBL" id="NRSD01000029">
    <property type="protein sequence ID" value="MBK1646642.1"/>
    <property type="molecule type" value="Genomic_DNA"/>
</dbReference>
<dbReference type="SMART" id="SM00138">
    <property type="entry name" value="MeTrc"/>
    <property type="match status" value="1"/>
</dbReference>
<keyword evidence="2" id="KW-0808">Transferase</keyword>
<evidence type="ECO:0000313" key="7">
    <source>
        <dbReference type="Proteomes" id="UP001138802"/>
    </source>
</evidence>
<dbReference type="Pfam" id="PF14559">
    <property type="entry name" value="TPR_19"/>
    <property type="match status" value="1"/>
</dbReference>
<keyword evidence="1" id="KW-0489">Methyltransferase</keyword>
<dbReference type="GO" id="GO:0032259">
    <property type="term" value="P:methylation"/>
    <property type="evidence" value="ECO:0007669"/>
    <property type="project" value="UniProtKB-KW"/>
</dbReference>
<dbReference type="PANTHER" id="PTHR24422">
    <property type="entry name" value="CHEMOTAXIS PROTEIN METHYLTRANSFERASE"/>
    <property type="match status" value="1"/>
</dbReference>
<dbReference type="PRINTS" id="PR00996">
    <property type="entry name" value="CHERMTFRASE"/>
</dbReference>
<keyword evidence="7" id="KW-1185">Reference proteome</keyword>
<dbReference type="GO" id="GO:0008757">
    <property type="term" value="F:S-adenosylmethionine-dependent methyltransferase activity"/>
    <property type="evidence" value="ECO:0007669"/>
    <property type="project" value="InterPro"/>
</dbReference>
<feature type="domain" description="CheR-type methyltransferase" evidence="5">
    <location>
        <begin position="1"/>
        <end position="246"/>
    </location>
</feature>
<evidence type="ECO:0000256" key="3">
    <source>
        <dbReference type="ARBA" id="ARBA00022691"/>
    </source>
</evidence>
<dbReference type="InterPro" id="IPR011990">
    <property type="entry name" value="TPR-like_helical_dom_sf"/>
</dbReference>
<protein>
    <recommendedName>
        <fullName evidence="5">CheR-type methyltransferase domain-containing protein</fullName>
    </recommendedName>
</protein>
<dbReference type="Gene3D" id="1.25.40.10">
    <property type="entry name" value="Tetratricopeptide repeat domain"/>
    <property type="match status" value="1"/>
</dbReference>
<feature type="region of interest" description="Disordered" evidence="4">
    <location>
        <begin position="273"/>
        <end position="359"/>
    </location>
</feature>
<dbReference type="InterPro" id="IPR050903">
    <property type="entry name" value="Bact_Chemotaxis_MeTrfase"/>
</dbReference>
<feature type="compositionally biased region" description="Pro residues" evidence="4">
    <location>
        <begin position="292"/>
        <end position="304"/>
    </location>
</feature>
<dbReference type="InterPro" id="IPR022642">
    <property type="entry name" value="CheR_C"/>
</dbReference>
<evidence type="ECO:0000256" key="2">
    <source>
        <dbReference type="ARBA" id="ARBA00022679"/>
    </source>
</evidence>
<organism evidence="6 7">
    <name type="scientific">Thiocapsa imhoffii</name>
    <dbReference type="NCBI Taxonomy" id="382777"/>
    <lineage>
        <taxon>Bacteria</taxon>
        <taxon>Pseudomonadati</taxon>
        <taxon>Pseudomonadota</taxon>
        <taxon>Gammaproteobacteria</taxon>
        <taxon>Chromatiales</taxon>
        <taxon>Chromatiaceae</taxon>
        <taxon>Thiocapsa</taxon>
    </lineage>
</organism>
<dbReference type="SUPFAM" id="SSF53335">
    <property type="entry name" value="S-adenosyl-L-methionine-dependent methyltransferases"/>
    <property type="match status" value="1"/>
</dbReference>